<comment type="similarity">
    <text evidence="1 3">Belongs to the complex I 30 kDa subunit family.</text>
</comment>
<evidence type="ECO:0000313" key="7">
    <source>
        <dbReference type="Proteomes" id="UP000241762"/>
    </source>
</evidence>
<dbReference type="Gene3D" id="3.30.460.80">
    <property type="entry name" value="NADH:ubiquinone oxidoreductase, 30kDa subunit"/>
    <property type="match status" value="1"/>
</dbReference>
<keyword evidence="3" id="KW-0472">Membrane</keyword>
<keyword evidence="7" id="KW-1185">Reference proteome</keyword>
<evidence type="ECO:0000259" key="5">
    <source>
        <dbReference type="Pfam" id="PF00329"/>
    </source>
</evidence>
<evidence type="ECO:0000256" key="3">
    <source>
        <dbReference type="HAMAP-Rule" id="MF_01357"/>
    </source>
</evidence>
<dbReference type="AlphaFoldDB" id="A0A2P1P7T0"/>
<feature type="compositionally biased region" description="Basic and acidic residues" evidence="4">
    <location>
        <begin position="188"/>
        <end position="201"/>
    </location>
</feature>
<comment type="function">
    <text evidence="3">NDH-1 shuttles electrons from NADH, via FMN and iron-sulfur (Fe-S) centers, to quinones in the respiratory chain. The immediate electron acceptor for the enzyme in this species is believed to be ubiquinone. Couples the redox reaction to proton translocation (for every two electrons transferred, four hydrogen ions are translocated across the cytoplasmic membrane), and thus conserves the redox energy in a proton gradient.</text>
</comment>
<sequence length="201" mass="23493">MKEEVLNFVKNLDPECIQQTAEFITLITKKDLITKILSELKQDHNFRFTVLTDLFVADFPSRPKRFEVVYNLLSLKLNMRLIIKVQLKDKESMPSATSIFSAANWYEREAFDLFGIIFDEHPNLTRILTDYGFEGHPLRKDFPLSGYNQVKYDEKQESVIYEPLDLEQEFRSFDFASPWQGPDNVLPGDEKASFKPEPSKK</sequence>
<keyword evidence="3" id="KW-0874">Quinone</keyword>
<dbReference type="InterPro" id="IPR037232">
    <property type="entry name" value="NADH_quin_OxRdtase_su_C/D-like"/>
</dbReference>
<feature type="region of interest" description="Disordered" evidence="4">
    <location>
        <begin position="175"/>
        <end position="201"/>
    </location>
</feature>
<reference evidence="6 7" key="1">
    <citation type="submission" date="2018-03" db="EMBL/GenBank/DDBJ databases">
        <title>A gene transfer event suggests a long-term partnership between eustigmatophyte algae and a novel lineage of endosymbiotic bacteria.</title>
        <authorList>
            <person name="Yurchenko T."/>
            <person name="Sevcikova T."/>
            <person name="Pribyl P."/>
            <person name="El Karkouri K."/>
            <person name="Klimes V."/>
            <person name="Amaral R."/>
            <person name="Zbrankova V."/>
            <person name="Kim E."/>
            <person name="Raoult D."/>
            <person name="Santos L.M.A."/>
            <person name="Elias M."/>
        </authorList>
    </citation>
    <scope>NUCLEOTIDE SEQUENCE [LARGE SCALE GENOMIC DNA]</scope>
    <source>
        <strain evidence="6">CCALA 838</strain>
    </source>
</reference>
<dbReference type="Proteomes" id="UP000241762">
    <property type="component" value="Chromosome"/>
</dbReference>
<gene>
    <name evidence="3" type="primary">nuoC</name>
    <name evidence="6" type="ORF">phytr_3700</name>
</gene>
<dbReference type="NCBIfam" id="NF004733">
    <property type="entry name" value="PRK06074.1-5"/>
    <property type="match status" value="1"/>
</dbReference>
<evidence type="ECO:0000256" key="1">
    <source>
        <dbReference type="ARBA" id="ARBA00007569"/>
    </source>
</evidence>
<dbReference type="GO" id="GO:0048038">
    <property type="term" value="F:quinone binding"/>
    <property type="evidence" value="ECO:0007669"/>
    <property type="project" value="UniProtKB-KW"/>
</dbReference>
<keyword evidence="3" id="KW-0520">NAD</keyword>
<dbReference type="PANTHER" id="PTHR10884:SF14">
    <property type="entry name" value="NADH DEHYDROGENASE [UBIQUINONE] IRON-SULFUR PROTEIN 3, MITOCHONDRIAL"/>
    <property type="match status" value="1"/>
</dbReference>
<dbReference type="HAMAP" id="MF_01357">
    <property type="entry name" value="NDH1_NuoC"/>
    <property type="match status" value="1"/>
</dbReference>
<dbReference type="EMBL" id="CP027845">
    <property type="protein sequence ID" value="AVP87321.1"/>
    <property type="molecule type" value="Genomic_DNA"/>
</dbReference>
<comment type="catalytic activity">
    <reaction evidence="3">
        <text>a quinone + NADH + 5 H(+)(in) = a quinol + NAD(+) + 4 H(+)(out)</text>
        <dbReference type="Rhea" id="RHEA:57888"/>
        <dbReference type="ChEBI" id="CHEBI:15378"/>
        <dbReference type="ChEBI" id="CHEBI:24646"/>
        <dbReference type="ChEBI" id="CHEBI:57540"/>
        <dbReference type="ChEBI" id="CHEBI:57945"/>
        <dbReference type="ChEBI" id="CHEBI:132124"/>
    </reaction>
</comment>
<protein>
    <recommendedName>
        <fullName evidence="3">NADH-quinone oxidoreductase subunit C</fullName>
        <ecNumber evidence="3">7.1.1.-</ecNumber>
    </recommendedName>
    <alternativeName>
        <fullName evidence="3">NADH dehydrogenase I subunit C</fullName>
    </alternativeName>
    <alternativeName>
        <fullName evidence="3">NDH-1 subunit C</fullName>
    </alternativeName>
</protein>
<dbReference type="InterPro" id="IPR001268">
    <property type="entry name" value="NADH_UbQ_OxRdtase_30kDa_su"/>
</dbReference>
<dbReference type="OrthoDB" id="9803286at2"/>
<evidence type="ECO:0000256" key="2">
    <source>
        <dbReference type="ARBA" id="ARBA00022448"/>
    </source>
</evidence>
<dbReference type="InterPro" id="IPR010218">
    <property type="entry name" value="NADH_DH_suC"/>
</dbReference>
<dbReference type="GO" id="GO:0005886">
    <property type="term" value="C:plasma membrane"/>
    <property type="evidence" value="ECO:0007669"/>
    <property type="project" value="UniProtKB-SubCell"/>
</dbReference>
<feature type="domain" description="NADH:ubiquinone oxidoreductase 30kDa subunit" evidence="5">
    <location>
        <begin position="28"/>
        <end position="147"/>
    </location>
</feature>
<dbReference type="KEGG" id="ptc:phytr_3700"/>
<dbReference type="PANTHER" id="PTHR10884">
    <property type="entry name" value="NADH DEHYDROGENASE UBIQUINONE IRON-SULFUR PROTEIN 3"/>
    <property type="match status" value="1"/>
</dbReference>
<accession>A0A2P1P7T0</accession>
<comment type="subcellular location">
    <subcellularLocation>
        <location evidence="3">Cell membrane</location>
        <topology evidence="3">Peripheral membrane protein</topology>
        <orientation evidence="3">Cytoplasmic side</orientation>
    </subcellularLocation>
</comment>
<keyword evidence="3" id="KW-0830">Ubiquinone</keyword>
<dbReference type="Pfam" id="PF00329">
    <property type="entry name" value="Complex1_30kDa"/>
    <property type="match status" value="1"/>
</dbReference>
<name>A0A2P1P7T0_9RICK</name>
<organism evidence="6 7">
    <name type="scientific">Candidatus Phycorickettsia trachydisci</name>
    <dbReference type="NCBI Taxonomy" id="2115978"/>
    <lineage>
        <taxon>Bacteria</taxon>
        <taxon>Pseudomonadati</taxon>
        <taxon>Pseudomonadota</taxon>
        <taxon>Alphaproteobacteria</taxon>
        <taxon>Rickettsiales</taxon>
        <taxon>Rickettsiaceae</taxon>
        <taxon>Candidatus Phycorickettsia</taxon>
    </lineage>
</organism>
<dbReference type="NCBIfam" id="TIGR01961">
    <property type="entry name" value="NuoC_fam"/>
    <property type="match status" value="1"/>
</dbReference>
<evidence type="ECO:0000256" key="4">
    <source>
        <dbReference type="SAM" id="MobiDB-lite"/>
    </source>
</evidence>
<evidence type="ECO:0000313" key="6">
    <source>
        <dbReference type="EMBL" id="AVP87321.1"/>
    </source>
</evidence>
<dbReference type="RefSeq" id="WP_106874189.1">
    <property type="nucleotide sequence ID" value="NZ_CP027845.1"/>
</dbReference>
<keyword evidence="3" id="KW-1278">Translocase</keyword>
<comment type="subunit">
    <text evidence="3">NDH-1 is composed of 14 different subunits. Subunits NuoB, C, D, E, F, and G constitute the peripheral sector of the complex.</text>
</comment>
<dbReference type="GO" id="GO:0008137">
    <property type="term" value="F:NADH dehydrogenase (ubiquinone) activity"/>
    <property type="evidence" value="ECO:0007669"/>
    <property type="project" value="InterPro"/>
</dbReference>
<keyword evidence="2 3" id="KW-0813">Transport</keyword>
<dbReference type="GO" id="GO:0050136">
    <property type="term" value="F:NADH dehydrogenase (quinone) (non-electrogenic) activity"/>
    <property type="evidence" value="ECO:0007669"/>
    <property type="project" value="UniProtKB-UniRule"/>
</dbReference>
<proteinExistence type="inferred from homology"/>
<dbReference type="EC" id="7.1.1.-" evidence="3"/>
<keyword evidence="3" id="KW-1003">Cell membrane</keyword>
<dbReference type="SUPFAM" id="SSF143243">
    <property type="entry name" value="Nqo5-like"/>
    <property type="match status" value="1"/>
</dbReference>